<evidence type="ECO:0000313" key="1">
    <source>
        <dbReference type="EMBL" id="GAS94967.1"/>
    </source>
</evidence>
<dbReference type="STRING" id="228230.RMCC_1933"/>
<dbReference type="EMBL" id="BCSY01000036">
    <property type="protein sequence ID" value="GAS94967.1"/>
    <property type="molecule type" value="Genomic_DNA"/>
</dbReference>
<protein>
    <submittedName>
        <fullName evidence="1">Prevent-host-death protein</fullName>
    </submittedName>
</protein>
<accession>A0A117I9K6</accession>
<reference evidence="2" key="2">
    <citation type="submission" date="2016-02" db="EMBL/GenBank/DDBJ databases">
        <title>Draft genome sequence of five rapidly growing Mycobacterium species.</title>
        <authorList>
            <person name="Katahira K."/>
            <person name="Gotou Y."/>
            <person name="Iida K."/>
            <person name="Ogura Y."/>
            <person name="Hayashi T."/>
        </authorList>
    </citation>
    <scope>NUCLEOTIDE SEQUENCE [LARGE SCALE GENOMIC DNA]</scope>
    <source>
        <strain evidence="2">JCM15298</strain>
    </source>
</reference>
<name>A0A117I9K6_MYCCR</name>
<keyword evidence="2" id="KW-1185">Reference proteome</keyword>
<evidence type="ECO:0000313" key="2">
    <source>
        <dbReference type="Proteomes" id="UP000069443"/>
    </source>
</evidence>
<sequence>MAGVVEVDVLGVTDAALRELPDDATGRLHIMAHNWAAATASPMSLRTPGFAPVTVRVAEPGPLIAMKLQSLMD</sequence>
<reference evidence="2" key="1">
    <citation type="journal article" date="2016" name="Genome Announc.">
        <title>Draft Genome Sequences of Five Rapidly Growing Mycobacterium Species, M. thermoresistibile, M. fortuitum subsp. acetamidolyticum, M. canariasense, M. brisbanense, and M. novocastrense.</title>
        <authorList>
            <person name="Katahira K."/>
            <person name="Ogura Y."/>
            <person name="Gotoh Y."/>
            <person name="Hayashi T."/>
        </authorList>
    </citation>
    <scope>NUCLEOTIDE SEQUENCE [LARGE SCALE GENOMIC DNA]</scope>
    <source>
        <strain evidence="2">JCM15298</strain>
    </source>
</reference>
<organism evidence="1 2">
    <name type="scientific">Mycolicibacterium canariasense</name>
    <name type="common">Mycobacterium canariasense</name>
    <dbReference type="NCBI Taxonomy" id="228230"/>
    <lineage>
        <taxon>Bacteria</taxon>
        <taxon>Bacillati</taxon>
        <taxon>Actinomycetota</taxon>
        <taxon>Actinomycetes</taxon>
        <taxon>Mycobacteriales</taxon>
        <taxon>Mycobacteriaceae</taxon>
        <taxon>Mycolicibacterium</taxon>
    </lineage>
</organism>
<comment type="caution">
    <text evidence="1">The sequence shown here is derived from an EMBL/GenBank/DDBJ whole genome shotgun (WGS) entry which is preliminary data.</text>
</comment>
<dbReference type="Proteomes" id="UP000069443">
    <property type="component" value="Unassembled WGS sequence"/>
</dbReference>
<proteinExistence type="predicted"/>
<gene>
    <name evidence="1" type="ORF">RMCC_1933</name>
</gene>
<dbReference type="AlphaFoldDB" id="A0A117I9K6"/>